<dbReference type="PROSITE" id="PS50231">
    <property type="entry name" value="RICIN_B_LECTIN"/>
    <property type="match status" value="2"/>
</dbReference>
<evidence type="ECO:0000256" key="11">
    <source>
        <dbReference type="ARBA" id="ARBA00022989"/>
    </source>
</evidence>
<dbReference type="SUPFAM" id="SSF53448">
    <property type="entry name" value="Nucleotide-diphospho-sugar transferases"/>
    <property type="match status" value="2"/>
</dbReference>
<keyword evidence="8 17" id="KW-0812">Transmembrane</keyword>
<dbReference type="SMART" id="SM00458">
    <property type="entry name" value="RICIN"/>
    <property type="match status" value="1"/>
</dbReference>
<keyword evidence="14" id="KW-1015">Disulfide bond</keyword>
<comment type="pathway">
    <text evidence="3">Protein modification; protein glycosylation.</text>
</comment>
<evidence type="ECO:0000256" key="4">
    <source>
        <dbReference type="ARBA" id="ARBA00005680"/>
    </source>
</evidence>
<keyword evidence="9" id="KW-0430">Lectin</keyword>
<keyword evidence="13 17" id="KW-0472">Membrane</keyword>
<evidence type="ECO:0000313" key="20">
    <source>
        <dbReference type="Proteomes" id="UP000830375"/>
    </source>
</evidence>
<evidence type="ECO:0000256" key="15">
    <source>
        <dbReference type="ARBA" id="ARBA00023211"/>
    </source>
</evidence>
<sequence>MKRSGDNATKVILKLLNPEVPQLSHIHPTYQVMKIRWSKKVALLAKVCFLFSLLWLFYLLIVRSSPSSLPDKDGRQDILIHDLPFIKEVEEDSESLLRPVYEKQPPDSSAPGEYGRATRLTLSPEEKKEEEASIERYAINIFISLSLVFNARCKAKKYNIRHLPTTSVVIAFYNEAWSTLLRTIHSVLETTPAVLLKEVILSQLAQYISNLDRVRLIRTKKREGLVRARLIGATYATGHVLTFLDCHCECVPGWIEPLLERIAENESTIICPVIDTIDWNTFEFYMQTDEPMVGGFDWRLTFQSPTMAGGLFAVSKAYFEYLGTYDMGMEVWGGENLELSFRVWQCGGSLEIHPCSHVGHVFPKKAPYSRSNFLQNTVRAAEVWMDSYKQHFYNRNPPARKETYGDISERIVLRQRLQCQSFEWYLKNVYPGLHVPEDRPGWHGATTTPQELICPCSVAMVKVYFEYTTQKEIRFNSVTELCAEVQDGMTYIGMKHCPQDGAPRPPAIIWEFRDDGSIYHPHSNMCITTYRTEDGRADIQMRSCSPGDKQQRWSFDEWVFTIFMVWGGKYNISVGVDLGMGVRKFCWPYLTNKPANLITQIPLYINPQPCSVLRPVGRAISGREGHIMAICGRRSRPKFILYILGAFVLGYLLFHRNTRSDVGLASRRELPVDQHKNVDEEFLKKPVYEKPPLDVHALGEMGRAVKLDLTEEEKREEEESIKKHQINTYVSDRISLHRRLPERWNPLCRNLKYDYLNLPTTSVVIAFYNEAWSTLLRTVHSVLETSPDVLLTEVILVDDYSDRDHLKEPLENYIADLKKVRLIRARKREGLVRARLLGASIATGEVLTYLDCHCECHEGWLEPLLQRIKDEPSAVVCPVIDVIDWNTFQYLGNPGEPQIGGFDWRLVFTWHTVPEHEQKRRSSATDKYFHYLGTYDTGMEVWGGENLEFSFRIWQCGGSLEIHPCSHVGHIFPKKAPYSRNKALANSVRAAEVWMDEYKEVYYHRSPHARLVRLLVRLAPPTRNLSDVMPADKALSLFGYKPQANIGLANVDQLDGMCRHRTLSRLKPDHRRIINGCDVVPPGWHSQRGRTLLMIRYQVGNSGQSFSEINFCADHTYIIDQCENQTLYVLLSLHNSHVCDAEAAEAYGDVTDRRKLRMRLDCKDFKWFLENIYPDIQVPEDRPGMFGMSKGMANYCFDYNPPDDHNLVGHRVILYPCHGMGQNQAALWLILSPHSLPCNTAVNPGNLCLTNRSFYSESEISEASLSVNSLPVQRAPEEQRDVSEILWGIRPGPTLGTLAPLSGPAPTQPPRSGSLKREHSKGSLYTPHLHYSSKGISYQLL</sequence>
<evidence type="ECO:0000256" key="8">
    <source>
        <dbReference type="ARBA" id="ARBA00022692"/>
    </source>
</evidence>
<comment type="caution">
    <text evidence="19">The sequence shown here is derived from an EMBL/GenBank/DDBJ whole genome shotgun (WGS) entry which is preliminary data.</text>
</comment>
<keyword evidence="10" id="KW-0735">Signal-anchor</keyword>
<dbReference type="InterPro" id="IPR001173">
    <property type="entry name" value="Glyco_trans_2-like"/>
</dbReference>
<evidence type="ECO:0000256" key="13">
    <source>
        <dbReference type="ARBA" id="ARBA00023136"/>
    </source>
</evidence>
<dbReference type="EMBL" id="JACTAM010000019">
    <property type="protein sequence ID" value="KAI2652780.1"/>
    <property type="molecule type" value="Genomic_DNA"/>
</dbReference>
<feature type="region of interest" description="Disordered" evidence="16">
    <location>
        <begin position="97"/>
        <end position="127"/>
    </location>
</feature>
<keyword evidence="12" id="KW-0333">Golgi apparatus</keyword>
<evidence type="ECO:0000259" key="18">
    <source>
        <dbReference type="SMART" id="SM00458"/>
    </source>
</evidence>
<reference evidence="19 20" key="1">
    <citation type="submission" date="2022-01" db="EMBL/GenBank/DDBJ databases">
        <title>A high-quality chromosome-level genome assembly of rohu carp, Labeo rohita.</title>
        <authorList>
            <person name="Arick M.A. II"/>
            <person name="Hsu C.-Y."/>
            <person name="Magbanua Z."/>
            <person name="Pechanova O."/>
            <person name="Grover C."/>
            <person name="Miller E."/>
            <person name="Thrash A."/>
            <person name="Ezzel L."/>
            <person name="Alam S."/>
            <person name="Benzie J."/>
            <person name="Hamilton M."/>
            <person name="Karsi A."/>
            <person name="Lawrence M.L."/>
            <person name="Peterson D.G."/>
        </authorList>
    </citation>
    <scope>NUCLEOTIDE SEQUENCE [LARGE SCALE GENOMIC DNA]</scope>
    <source>
        <strain evidence="20">BAU-BD-2019</strain>
        <tissue evidence="19">Blood</tissue>
    </source>
</reference>
<evidence type="ECO:0000313" key="19">
    <source>
        <dbReference type="EMBL" id="KAI2652780.1"/>
    </source>
</evidence>
<dbReference type="CDD" id="cd02510">
    <property type="entry name" value="pp-GalNAc-T"/>
    <property type="match status" value="2"/>
</dbReference>
<dbReference type="InterPro" id="IPR029044">
    <property type="entry name" value="Nucleotide-diphossugar_trans"/>
</dbReference>
<keyword evidence="6" id="KW-0328">Glycosyltransferase</keyword>
<dbReference type="Pfam" id="PF00535">
    <property type="entry name" value="Glycos_transf_2"/>
    <property type="match status" value="2"/>
</dbReference>
<dbReference type="Pfam" id="PF02709">
    <property type="entry name" value="Glyco_transf_7C"/>
    <property type="match status" value="1"/>
</dbReference>
<evidence type="ECO:0000256" key="7">
    <source>
        <dbReference type="ARBA" id="ARBA00022679"/>
    </source>
</evidence>
<feature type="region of interest" description="Disordered" evidence="16">
    <location>
        <begin position="1297"/>
        <end position="1327"/>
    </location>
</feature>
<feature type="domain" description="Ricin B lectin" evidence="18">
    <location>
        <begin position="421"/>
        <end position="556"/>
    </location>
</feature>
<dbReference type="Gene3D" id="3.90.550.10">
    <property type="entry name" value="Spore Coat Polysaccharide Biosynthesis Protein SpsA, Chain A"/>
    <property type="match status" value="2"/>
</dbReference>
<dbReference type="Pfam" id="PF00652">
    <property type="entry name" value="Ricin_B_lectin"/>
    <property type="match status" value="1"/>
</dbReference>
<dbReference type="SUPFAM" id="SSF50370">
    <property type="entry name" value="Ricin B-like lectins"/>
    <property type="match status" value="2"/>
</dbReference>
<gene>
    <name evidence="19" type="ORF">H4Q32_006076</name>
</gene>
<evidence type="ECO:0000256" key="6">
    <source>
        <dbReference type="ARBA" id="ARBA00022676"/>
    </source>
</evidence>
<dbReference type="Gene3D" id="1.10.8.460">
    <property type="entry name" value="ppGaNTase-T1 linker domain-like"/>
    <property type="match status" value="1"/>
</dbReference>
<comment type="similarity">
    <text evidence="4">Belongs to the glycosyltransferase 2 family. GalNAc-T subfamily.</text>
</comment>
<comment type="cofactor">
    <cofactor evidence="1">
        <name>Mn(2+)</name>
        <dbReference type="ChEBI" id="CHEBI:29035"/>
    </cofactor>
</comment>
<keyword evidence="15" id="KW-0464">Manganese</keyword>
<dbReference type="InterPro" id="IPR027791">
    <property type="entry name" value="Galactosyl_T_C"/>
</dbReference>
<dbReference type="InterPro" id="IPR035992">
    <property type="entry name" value="Ricin_B-like_lectins"/>
</dbReference>
<protein>
    <recommendedName>
        <fullName evidence="5">polypeptide N-acetylgalactosaminyltransferase</fullName>
        <ecNumber evidence="5">2.4.1.41</ecNumber>
    </recommendedName>
</protein>
<evidence type="ECO:0000256" key="12">
    <source>
        <dbReference type="ARBA" id="ARBA00023034"/>
    </source>
</evidence>
<keyword evidence="11 17" id="KW-1133">Transmembrane helix</keyword>
<dbReference type="InterPro" id="IPR000772">
    <property type="entry name" value="Ricin_B_lectin"/>
</dbReference>
<keyword evidence="20" id="KW-1185">Reference proteome</keyword>
<evidence type="ECO:0000256" key="2">
    <source>
        <dbReference type="ARBA" id="ARBA00004323"/>
    </source>
</evidence>
<evidence type="ECO:0000256" key="9">
    <source>
        <dbReference type="ARBA" id="ARBA00022734"/>
    </source>
</evidence>
<organism evidence="19 20">
    <name type="scientific">Labeo rohita</name>
    <name type="common">Indian major carp</name>
    <name type="synonym">Cyprinus rohita</name>
    <dbReference type="NCBI Taxonomy" id="84645"/>
    <lineage>
        <taxon>Eukaryota</taxon>
        <taxon>Metazoa</taxon>
        <taxon>Chordata</taxon>
        <taxon>Craniata</taxon>
        <taxon>Vertebrata</taxon>
        <taxon>Euteleostomi</taxon>
        <taxon>Actinopterygii</taxon>
        <taxon>Neopterygii</taxon>
        <taxon>Teleostei</taxon>
        <taxon>Ostariophysi</taxon>
        <taxon>Cypriniformes</taxon>
        <taxon>Cyprinidae</taxon>
        <taxon>Labeoninae</taxon>
        <taxon>Labeonini</taxon>
        <taxon>Labeo</taxon>
    </lineage>
</organism>
<evidence type="ECO:0000256" key="1">
    <source>
        <dbReference type="ARBA" id="ARBA00001936"/>
    </source>
</evidence>
<dbReference type="PANTHER" id="PTHR11675:SF7">
    <property type="entry name" value="POLYPEPTIDE N-ACETYLGALACTOSAMINYLTRANSFERASE 4"/>
    <property type="match status" value="1"/>
</dbReference>
<evidence type="ECO:0000256" key="17">
    <source>
        <dbReference type="SAM" id="Phobius"/>
    </source>
</evidence>
<dbReference type="EC" id="2.4.1.41" evidence="5"/>
<evidence type="ECO:0000256" key="14">
    <source>
        <dbReference type="ARBA" id="ARBA00023157"/>
    </source>
</evidence>
<evidence type="ECO:0000256" key="3">
    <source>
        <dbReference type="ARBA" id="ARBA00004922"/>
    </source>
</evidence>
<comment type="subcellular location">
    <subcellularLocation>
        <location evidence="2">Golgi apparatus membrane</location>
        <topology evidence="2">Single-pass type II membrane protein</topology>
    </subcellularLocation>
</comment>
<dbReference type="Proteomes" id="UP000830375">
    <property type="component" value="Unassembled WGS sequence"/>
</dbReference>
<evidence type="ECO:0000256" key="10">
    <source>
        <dbReference type="ARBA" id="ARBA00022968"/>
    </source>
</evidence>
<keyword evidence="7" id="KW-0808">Transferase</keyword>
<dbReference type="Gene3D" id="2.80.10.50">
    <property type="match status" value="1"/>
</dbReference>
<name>A0ABQ8LQ46_LABRO</name>
<proteinExistence type="inferred from homology"/>
<evidence type="ECO:0000256" key="5">
    <source>
        <dbReference type="ARBA" id="ARBA00012644"/>
    </source>
</evidence>
<accession>A0ABQ8LQ46</accession>
<evidence type="ECO:0000256" key="16">
    <source>
        <dbReference type="SAM" id="MobiDB-lite"/>
    </source>
</evidence>
<dbReference type="InterPro" id="IPR045885">
    <property type="entry name" value="GalNAc-T"/>
</dbReference>
<dbReference type="PANTHER" id="PTHR11675">
    <property type="entry name" value="N-ACETYLGALACTOSAMINYLTRANSFERASE"/>
    <property type="match status" value="1"/>
</dbReference>
<feature type="transmembrane region" description="Helical" evidence="17">
    <location>
        <begin position="41"/>
        <end position="61"/>
    </location>
</feature>